<evidence type="ECO:0000256" key="1">
    <source>
        <dbReference type="SAM" id="MobiDB-lite"/>
    </source>
</evidence>
<dbReference type="Proteomes" id="UP000028534">
    <property type="component" value="Unassembled WGS sequence"/>
</dbReference>
<reference evidence="2 3" key="1">
    <citation type="submission" date="2014-03" db="EMBL/GenBank/DDBJ databases">
        <title>Genome sequence of Sphingobium yanoikuyae B1.</title>
        <authorList>
            <person name="Gan H.M."/>
            <person name="Gan H.Y."/>
            <person name="Savka M.A."/>
        </authorList>
    </citation>
    <scope>NUCLEOTIDE SEQUENCE [LARGE SCALE GENOMIC DNA]</scope>
    <source>
        <strain evidence="2 3">B1</strain>
    </source>
</reference>
<dbReference type="RefSeq" id="WP_155276528.1">
    <property type="nucleotide sequence ID" value="NZ_JGVR01000058.1"/>
</dbReference>
<feature type="region of interest" description="Disordered" evidence="1">
    <location>
        <begin position="1"/>
        <end position="31"/>
    </location>
</feature>
<comment type="caution">
    <text evidence="2">The sequence shown here is derived from an EMBL/GenBank/DDBJ whole genome shotgun (WGS) entry which is preliminary data.</text>
</comment>
<protein>
    <submittedName>
        <fullName evidence="2">Uncharacterized protein</fullName>
    </submittedName>
</protein>
<accession>A0A084E6E3</accession>
<proteinExistence type="predicted"/>
<dbReference type="AlphaFoldDB" id="A0A084E6E3"/>
<name>A0A084E6E3_SPHYA</name>
<evidence type="ECO:0000313" key="2">
    <source>
        <dbReference type="EMBL" id="KEZ13535.1"/>
    </source>
</evidence>
<dbReference type="EMBL" id="JGVR01000058">
    <property type="protein sequence ID" value="KEZ13535.1"/>
    <property type="molecule type" value="Genomic_DNA"/>
</dbReference>
<organism evidence="2 3">
    <name type="scientific">Sphingobium yanoikuyae</name>
    <name type="common">Sphingomonas yanoikuyae</name>
    <dbReference type="NCBI Taxonomy" id="13690"/>
    <lineage>
        <taxon>Bacteria</taxon>
        <taxon>Pseudomonadati</taxon>
        <taxon>Pseudomonadota</taxon>
        <taxon>Alphaproteobacteria</taxon>
        <taxon>Sphingomonadales</taxon>
        <taxon>Sphingomonadaceae</taxon>
        <taxon>Sphingobium</taxon>
    </lineage>
</organism>
<evidence type="ECO:0000313" key="3">
    <source>
        <dbReference type="Proteomes" id="UP000028534"/>
    </source>
</evidence>
<sequence length="55" mass="6063">MTAALHRYPKNKQLPSLDELTKPARPNQKQSTDEMLAAFQAMKAAGAPITIRKIA</sequence>
<gene>
    <name evidence="2" type="ORF">CP98_04990</name>
</gene>
<dbReference type="PATRIC" id="fig|13690.10.peg.5158"/>